<keyword evidence="2" id="KW-1185">Reference proteome</keyword>
<comment type="caution">
    <text evidence="1">The sequence shown here is derived from an EMBL/GenBank/DDBJ whole genome shotgun (WGS) entry which is preliminary data.</text>
</comment>
<dbReference type="Pfam" id="PF11731">
    <property type="entry name" value="Cdd1"/>
    <property type="match status" value="1"/>
</dbReference>
<gene>
    <name evidence="1" type="ORF">FU839_18030</name>
</gene>
<dbReference type="AlphaFoldDB" id="A0A5C8LJZ5"/>
<protein>
    <submittedName>
        <fullName evidence="1">Mitomycin resistance protein</fullName>
    </submittedName>
</protein>
<dbReference type="OrthoDB" id="7173324at2"/>
<accession>A0A5C8LJZ5</accession>
<evidence type="ECO:0000313" key="2">
    <source>
        <dbReference type="Proteomes" id="UP000321814"/>
    </source>
</evidence>
<dbReference type="Proteomes" id="UP000321814">
    <property type="component" value="Unassembled WGS sequence"/>
</dbReference>
<dbReference type="Gene3D" id="1.10.150.20">
    <property type="entry name" value="5' to 3' exonuclease, C-terminal subdomain"/>
    <property type="match status" value="1"/>
</dbReference>
<reference evidence="1 2" key="1">
    <citation type="submission" date="2019-08" db="EMBL/GenBank/DDBJ databases">
        <title>Draft genome analysis of Rheinheimera tangshanensis isolated from the roots of fresh rice plants (Oryza sativa).</title>
        <authorList>
            <person name="Yu Q."/>
            <person name="Qi Y."/>
            <person name="Zhang H."/>
            <person name="Pu J."/>
        </authorList>
    </citation>
    <scope>NUCLEOTIDE SEQUENCE [LARGE SCALE GENOMIC DNA]</scope>
    <source>
        <strain evidence="1 2">JA3-B52</strain>
    </source>
</reference>
<sequence length="104" mass="11864">MNPDKVRRETTIKLTDLPNIGKAGAADLLVLGILKPDDLKGRDPYQMYRQLCEITAQKHDPCVIDVFISITRFIEGDEAKPWWFYTEERKSIVANTAGRAERSL</sequence>
<dbReference type="InterPro" id="IPR021725">
    <property type="entry name" value="Cdd1"/>
</dbReference>
<proteinExistence type="predicted"/>
<organism evidence="1 2">
    <name type="scientific">Rheinheimera tangshanensis</name>
    <dbReference type="NCBI Taxonomy" id="400153"/>
    <lineage>
        <taxon>Bacteria</taxon>
        <taxon>Pseudomonadati</taxon>
        <taxon>Pseudomonadota</taxon>
        <taxon>Gammaproteobacteria</taxon>
        <taxon>Chromatiales</taxon>
        <taxon>Chromatiaceae</taxon>
        <taxon>Rheinheimera</taxon>
    </lineage>
</organism>
<dbReference type="RefSeq" id="WP_147905500.1">
    <property type="nucleotide sequence ID" value="NZ_BAAAGC010000006.1"/>
</dbReference>
<evidence type="ECO:0000313" key="1">
    <source>
        <dbReference type="EMBL" id="TXK77696.1"/>
    </source>
</evidence>
<name>A0A5C8LJZ5_9GAMM</name>
<dbReference type="EMBL" id="VRLR01000018">
    <property type="protein sequence ID" value="TXK77696.1"/>
    <property type="molecule type" value="Genomic_DNA"/>
</dbReference>